<evidence type="ECO:0000313" key="3">
    <source>
        <dbReference type="Proteomes" id="UP000735302"/>
    </source>
</evidence>
<feature type="compositionally biased region" description="Basic and acidic residues" evidence="1">
    <location>
        <begin position="7"/>
        <end position="18"/>
    </location>
</feature>
<gene>
    <name evidence="2" type="ORF">PoB_001141100</name>
</gene>
<proteinExistence type="predicted"/>
<feature type="region of interest" description="Disordered" evidence="1">
    <location>
        <begin position="108"/>
        <end position="129"/>
    </location>
</feature>
<dbReference type="EMBL" id="BLXT01001350">
    <property type="protein sequence ID" value="GFN84905.1"/>
    <property type="molecule type" value="Genomic_DNA"/>
</dbReference>
<keyword evidence="3" id="KW-1185">Reference proteome</keyword>
<protein>
    <submittedName>
        <fullName evidence="2">Uncharacterized protein</fullName>
    </submittedName>
</protein>
<evidence type="ECO:0000313" key="2">
    <source>
        <dbReference type="EMBL" id="GFN84905.1"/>
    </source>
</evidence>
<dbReference type="Proteomes" id="UP000735302">
    <property type="component" value="Unassembled WGS sequence"/>
</dbReference>
<sequence length="129" mass="14307">MVEDREEIISVDRLKSAHADLTNPVPVARPPLQPAQSEHQETPEPEDTSSRPQTLSTRSGRGCSSASTVPVTTTTQRSILRDNQDNWQDSSKQAKAYFLTVLHHDDAPLHASRRGKLLASLSRPPSPRY</sequence>
<feature type="region of interest" description="Disordered" evidence="1">
    <location>
        <begin position="1"/>
        <end position="90"/>
    </location>
</feature>
<accession>A0AAV3YC44</accession>
<feature type="compositionally biased region" description="Polar residues" evidence="1">
    <location>
        <begin position="50"/>
        <end position="67"/>
    </location>
</feature>
<name>A0AAV3YC44_9GAST</name>
<dbReference type="AlphaFoldDB" id="A0AAV3YC44"/>
<reference evidence="2 3" key="1">
    <citation type="journal article" date="2021" name="Elife">
        <title>Chloroplast acquisition without the gene transfer in kleptoplastic sea slugs, Plakobranchus ocellatus.</title>
        <authorList>
            <person name="Maeda T."/>
            <person name="Takahashi S."/>
            <person name="Yoshida T."/>
            <person name="Shimamura S."/>
            <person name="Takaki Y."/>
            <person name="Nagai Y."/>
            <person name="Toyoda A."/>
            <person name="Suzuki Y."/>
            <person name="Arimoto A."/>
            <person name="Ishii H."/>
            <person name="Satoh N."/>
            <person name="Nishiyama T."/>
            <person name="Hasebe M."/>
            <person name="Maruyama T."/>
            <person name="Minagawa J."/>
            <person name="Obokata J."/>
            <person name="Shigenobu S."/>
        </authorList>
    </citation>
    <scope>NUCLEOTIDE SEQUENCE [LARGE SCALE GENOMIC DNA]</scope>
</reference>
<comment type="caution">
    <text evidence="2">The sequence shown here is derived from an EMBL/GenBank/DDBJ whole genome shotgun (WGS) entry which is preliminary data.</text>
</comment>
<evidence type="ECO:0000256" key="1">
    <source>
        <dbReference type="SAM" id="MobiDB-lite"/>
    </source>
</evidence>
<organism evidence="2 3">
    <name type="scientific">Plakobranchus ocellatus</name>
    <dbReference type="NCBI Taxonomy" id="259542"/>
    <lineage>
        <taxon>Eukaryota</taxon>
        <taxon>Metazoa</taxon>
        <taxon>Spiralia</taxon>
        <taxon>Lophotrochozoa</taxon>
        <taxon>Mollusca</taxon>
        <taxon>Gastropoda</taxon>
        <taxon>Heterobranchia</taxon>
        <taxon>Euthyneura</taxon>
        <taxon>Panpulmonata</taxon>
        <taxon>Sacoglossa</taxon>
        <taxon>Placobranchoidea</taxon>
        <taxon>Plakobranchidae</taxon>
        <taxon>Plakobranchus</taxon>
    </lineage>
</organism>